<dbReference type="InterPro" id="IPR050371">
    <property type="entry name" value="Fungal_virulence_M36"/>
</dbReference>
<evidence type="ECO:0000256" key="11">
    <source>
        <dbReference type="PIRSR" id="PIRSR601842-1"/>
    </source>
</evidence>
<comment type="caution">
    <text evidence="15">The sequence shown here is derived from an EMBL/GenBank/DDBJ whole genome shotgun (WGS) entry which is preliminary data.</text>
</comment>
<feature type="chain" id="PRO_5009362413" description="Extracellular metalloproteinase" evidence="13">
    <location>
        <begin position="24"/>
        <end position="603"/>
    </location>
</feature>
<evidence type="ECO:0000256" key="5">
    <source>
        <dbReference type="ARBA" id="ARBA00022723"/>
    </source>
</evidence>
<evidence type="ECO:0000256" key="13">
    <source>
        <dbReference type="RuleBase" id="RU364017"/>
    </source>
</evidence>
<keyword evidence="10 13" id="KW-0865">Zymogen</keyword>
<keyword evidence="8 12" id="KW-0862">Zinc</keyword>
<feature type="binding site" evidence="12">
    <location>
        <position position="409"/>
    </location>
    <ligand>
        <name>Zn(2+)</name>
        <dbReference type="ChEBI" id="CHEBI:29105"/>
        <note>catalytic</note>
    </ligand>
</feature>
<dbReference type="Gene3D" id="1.10.390.10">
    <property type="entry name" value="Neutral Protease Domain 2"/>
    <property type="match status" value="1"/>
</dbReference>
<keyword evidence="16" id="KW-1185">Reference proteome</keyword>
<dbReference type="GO" id="GO:0008270">
    <property type="term" value="F:zinc ion binding"/>
    <property type="evidence" value="ECO:0007669"/>
    <property type="project" value="InterPro"/>
</dbReference>
<dbReference type="GO" id="GO:0004222">
    <property type="term" value="F:metalloendopeptidase activity"/>
    <property type="evidence" value="ECO:0007669"/>
    <property type="project" value="InterPro"/>
</dbReference>
<keyword evidence="9 13" id="KW-0482">Metalloprotease</keyword>
<accession>A0A1C7LPE0</accession>
<dbReference type="SUPFAM" id="SSF55486">
    <property type="entry name" value="Metalloproteases ('zincins'), catalytic domain"/>
    <property type="match status" value="1"/>
</dbReference>
<feature type="active site" evidence="11">
    <location>
        <position position="410"/>
    </location>
</feature>
<evidence type="ECO:0000256" key="3">
    <source>
        <dbReference type="ARBA" id="ARBA00022525"/>
    </source>
</evidence>
<dbReference type="Pfam" id="PF02128">
    <property type="entry name" value="Peptidase_M36"/>
    <property type="match status" value="1"/>
</dbReference>
<keyword evidence="7 13" id="KW-0378">Hydrolase</keyword>
<evidence type="ECO:0000256" key="6">
    <source>
        <dbReference type="ARBA" id="ARBA00022729"/>
    </source>
</evidence>
<keyword evidence="6 13" id="KW-0732">Signal</keyword>
<evidence type="ECO:0000256" key="7">
    <source>
        <dbReference type="ARBA" id="ARBA00022801"/>
    </source>
</evidence>
<proteinExistence type="inferred from homology"/>
<comment type="cofactor">
    <cofactor evidence="12">
        <name>Zn(2+)</name>
        <dbReference type="ChEBI" id="CHEBI:29105"/>
    </cofactor>
    <text evidence="12">Binds 1 zinc ion per subunit.</text>
</comment>
<comment type="subcellular location">
    <subcellularLocation>
        <location evidence="1 13">Secreted</location>
    </subcellularLocation>
</comment>
<evidence type="ECO:0000256" key="1">
    <source>
        <dbReference type="ARBA" id="ARBA00004613"/>
    </source>
</evidence>
<dbReference type="OMA" id="SKFATHR"/>
<dbReference type="OrthoDB" id="3227768at2759"/>
<dbReference type="GO" id="GO:0005615">
    <property type="term" value="C:extracellular space"/>
    <property type="evidence" value="ECO:0007669"/>
    <property type="project" value="InterPro"/>
</dbReference>
<sequence length="603" mass="65101">MLSFNKLFASVFLSLLYISSVNAIPFSAESRHSTHGSRIIGRGTKKDHYHPKSSYETFGDGIDHPLSKRADASMEDSAVAFMQAHAGISADFVHMHASFSGQTASHVYVKQRVNGIPIANAVANVAFNNKNKVVAYGSSFIDASKVPSAMPSVDVKDAISVAESALLGKHDKRKHPAPSLEYYAKDDGSVALTYVLQVRNRRMGTWYEAFVGAHSGELVSITDFVSDASYRALPIMEETLLDGFDILTDPQDLNSSPEGWHNDGQTSTITTAGNNVIAYKGTSDTTGRTTSQSSPGLNFQYTQNPDITPAAPSNVNAARVNVFYVVNTIHDITYKYGFTEDAFNFQNNNFGIGGLGNDRVTASVQDSSCVNNAFFQTPPDGQNGHMTMCLFTVTSPSRDGALENDIVSHEMTHGVTNRMTGGGTGRCLQTTESGGLGEGWSDAMANWLEQTDGTVRDFVLGQYIVNSAAGIRSHPYSTSAQVNPLRYSSVAHLQEPHAIGEVWANMLHVVYAALVGQLGYSPTARTDPTGSEGNVVFLHLFLDALPLQHCNPTFTTARDAWIQADANRYGGANRCTLWRAFASRGLGVNAKGFVDDVTIPSDC</sequence>
<dbReference type="Pfam" id="PF07504">
    <property type="entry name" value="FTP"/>
    <property type="match status" value="1"/>
</dbReference>
<keyword evidence="5 12" id="KW-0479">Metal-binding</keyword>
<feature type="domain" description="FTP" evidence="14">
    <location>
        <begin position="103"/>
        <end position="140"/>
    </location>
</feature>
<dbReference type="Proteomes" id="UP000092993">
    <property type="component" value="Unassembled WGS sequence"/>
</dbReference>
<feature type="binding site" evidence="12">
    <location>
        <position position="227"/>
    </location>
    <ligand>
        <name>Zn(2+)</name>
        <dbReference type="ChEBI" id="CHEBI:29105"/>
        <note>catalytic</note>
    </ligand>
</feature>
<dbReference type="PRINTS" id="PR00999">
    <property type="entry name" value="FUNGALYSIN"/>
</dbReference>
<dbReference type="EMBL" id="LUGG01000029">
    <property type="protein sequence ID" value="OBZ66603.1"/>
    <property type="molecule type" value="Genomic_DNA"/>
</dbReference>
<dbReference type="EC" id="3.4.24.-" evidence="13"/>
<reference evidence="15 16" key="1">
    <citation type="submission" date="2016-03" db="EMBL/GenBank/DDBJ databases">
        <title>Whole genome sequencing of Grifola frondosa 9006-11.</title>
        <authorList>
            <person name="Min B."/>
            <person name="Park H."/>
            <person name="Kim J.-G."/>
            <person name="Cho H."/>
            <person name="Oh Y.-L."/>
            <person name="Kong W.-S."/>
            <person name="Choi I.-G."/>
        </authorList>
    </citation>
    <scope>NUCLEOTIDE SEQUENCE [LARGE SCALE GENOMIC DNA]</scope>
    <source>
        <strain evidence="15 16">9006-11</strain>
    </source>
</reference>
<dbReference type="InterPro" id="IPR011096">
    <property type="entry name" value="FTP_domain"/>
</dbReference>
<keyword evidence="4 13" id="KW-0645">Protease</keyword>
<evidence type="ECO:0000256" key="2">
    <source>
        <dbReference type="ARBA" id="ARBA00006006"/>
    </source>
</evidence>
<dbReference type="Gene3D" id="3.10.170.10">
    <property type="match status" value="1"/>
</dbReference>
<dbReference type="CDD" id="cd09596">
    <property type="entry name" value="M36"/>
    <property type="match status" value="1"/>
</dbReference>
<dbReference type="PANTHER" id="PTHR33478">
    <property type="entry name" value="EXTRACELLULAR METALLOPROTEINASE MEP"/>
    <property type="match status" value="1"/>
</dbReference>
<feature type="signal peptide" evidence="13">
    <location>
        <begin position="1"/>
        <end position="23"/>
    </location>
</feature>
<keyword evidence="3 13" id="KW-0964">Secreted</keyword>
<feature type="binding site" evidence="12">
    <location>
        <position position="413"/>
    </location>
    <ligand>
        <name>Zn(2+)</name>
        <dbReference type="ChEBI" id="CHEBI:29105"/>
        <note>catalytic</note>
    </ligand>
</feature>
<gene>
    <name evidence="15" type="primary">mep</name>
    <name evidence="15" type="ORF">A0H81_13464</name>
</gene>
<comment type="similarity">
    <text evidence="2 13">Belongs to the peptidase M36 family.</text>
</comment>
<name>A0A1C7LPE0_GRIFR</name>
<dbReference type="InterPro" id="IPR027268">
    <property type="entry name" value="Peptidase_M4/M1_CTD_sf"/>
</dbReference>
<dbReference type="GO" id="GO:0006508">
    <property type="term" value="P:proteolysis"/>
    <property type="evidence" value="ECO:0007669"/>
    <property type="project" value="UniProtKB-KW"/>
</dbReference>
<evidence type="ECO:0000313" key="15">
    <source>
        <dbReference type="EMBL" id="OBZ66603.1"/>
    </source>
</evidence>
<evidence type="ECO:0000313" key="16">
    <source>
        <dbReference type="Proteomes" id="UP000092993"/>
    </source>
</evidence>
<evidence type="ECO:0000256" key="4">
    <source>
        <dbReference type="ARBA" id="ARBA00022670"/>
    </source>
</evidence>
<evidence type="ECO:0000256" key="10">
    <source>
        <dbReference type="ARBA" id="ARBA00023145"/>
    </source>
</evidence>
<dbReference type="PANTHER" id="PTHR33478:SF1">
    <property type="entry name" value="EXTRACELLULAR METALLOPROTEINASE MEP"/>
    <property type="match status" value="1"/>
</dbReference>
<evidence type="ECO:0000256" key="8">
    <source>
        <dbReference type="ARBA" id="ARBA00022833"/>
    </source>
</evidence>
<organism evidence="15 16">
    <name type="scientific">Grifola frondosa</name>
    <name type="common">Maitake</name>
    <name type="synonym">Polyporus frondosus</name>
    <dbReference type="NCBI Taxonomy" id="5627"/>
    <lineage>
        <taxon>Eukaryota</taxon>
        <taxon>Fungi</taxon>
        <taxon>Dikarya</taxon>
        <taxon>Basidiomycota</taxon>
        <taxon>Agaricomycotina</taxon>
        <taxon>Agaricomycetes</taxon>
        <taxon>Polyporales</taxon>
        <taxon>Grifolaceae</taxon>
        <taxon>Grifola</taxon>
    </lineage>
</organism>
<evidence type="ECO:0000256" key="12">
    <source>
        <dbReference type="PIRSR" id="PIRSR601842-2"/>
    </source>
</evidence>
<protein>
    <recommendedName>
        <fullName evidence="13">Extracellular metalloproteinase</fullName>
        <ecNumber evidence="13">3.4.24.-</ecNumber>
    </recommendedName>
    <alternativeName>
        <fullName evidence="13">Fungalysin</fullName>
    </alternativeName>
</protein>
<evidence type="ECO:0000256" key="9">
    <source>
        <dbReference type="ARBA" id="ARBA00023049"/>
    </source>
</evidence>
<evidence type="ECO:0000259" key="14">
    <source>
        <dbReference type="Pfam" id="PF07504"/>
    </source>
</evidence>
<dbReference type="AlphaFoldDB" id="A0A1C7LPE0"/>
<dbReference type="InterPro" id="IPR001842">
    <property type="entry name" value="Peptidase_M36"/>
</dbReference>
<feature type="binding site" evidence="12">
    <location>
        <position position="438"/>
    </location>
    <ligand>
        <name>Zn(2+)</name>
        <dbReference type="ChEBI" id="CHEBI:29105"/>
        <note>catalytic</note>
    </ligand>
</feature>